<evidence type="ECO:0000256" key="1">
    <source>
        <dbReference type="SAM" id="SignalP"/>
    </source>
</evidence>
<dbReference type="EMBL" id="BAAAFZ010000051">
    <property type="protein sequence ID" value="GAA0591435.1"/>
    <property type="molecule type" value="Genomic_DNA"/>
</dbReference>
<keyword evidence="1" id="KW-0732">Signal</keyword>
<keyword evidence="3" id="KW-1185">Reference proteome</keyword>
<evidence type="ECO:0000313" key="2">
    <source>
        <dbReference type="EMBL" id="GAA0591435.1"/>
    </source>
</evidence>
<organism evidence="2 3">
    <name type="scientific">Craurococcus roseus</name>
    <dbReference type="NCBI Taxonomy" id="77585"/>
    <lineage>
        <taxon>Bacteria</taxon>
        <taxon>Pseudomonadati</taxon>
        <taxon>Pseudomonadota</taxon>
        <taxon>Alphaproteobacteria</taxon>
        <taxon>Acetobacterales</taxon>
        <taxon>Acetobacteraceae</taxon>
        <taxon>Craurococcus</taxon>
    </lineage>
</organism>
<comment type="caution">
    <text evidence="2">The sequence shown here is derived from an EMBL/GenBank/DDBJ whole genome shotgun (WGS) entry which is preliminary data.</text>
</comment>
<evidence type="ECO:0000313" key="3">
    <source>
        <dbReference type="Proteomes" id="UP001501588"/>
    </source>
</evidence>
<dbReference type="Proteomes" id="UP001501588">
    <property type="component" value="Unassembled WGS sequence"/>
</dbReference>
<accession>A0ABP3QJU5</accession>
<proteinExistence type="predicted"/>
<dbReference type="RefSeq" id="WP_343896399.1">
    <property type="nucleotide sequence ID" value="NZ_BAAAFZ010000051.1"/>
</dbReference>
<name>A0ABP3QJU5_9PROT</name>
<protein>
    <submittedName>
        <fullName evidence="2">Uncharacterized protein</fullName>
    </submittedName>
</protein>
<gene>
    <name evidence="2" type="ORF">GCM10009416_32310</name>
</gene>
<sequence>MFRNALFASVIALGAAAGAAQAQAPDTTGFSAARGGKAGNVVGGASATLVGGGDNTTILYSGAGAGTGDAPRSQPPRLARARYNFGGVSVEYLEPETASPGREAWLVGGGDNAQVVYSRPH</sequence>
<feature type="chain" id="PRO_5046342762" evidence="1">
    <location>
        <begin position="25"/>
        <end position="121"/>
    </location>
</feature>
<feature type="signal peptide" evidence="1">
    <location>
        <begin position="1"/>
        <end position="24"/>
    </location>
</feature>
<reference evidence="3" key="1">
    <citation type="journal article" date="2019" name="Int. J. Syst. Evol. Microbiol.">
        <title>The Global Catalogue of Microorganisms (GCM) 10K type strain sequencing project: providing services to taxonomists for standard genome sequencing and annotation.</title>
        <authorList>
            <consortium name="The Broad Institute Genomics Platform"/>
            <consortium name="The Broad Institute Genome Sequencing Center for Infectious Disease"/>
            <person name="Wu L."/>
            <person name="Ma J."/>
        </authorList>
    </citation>
    <scope>NUCLEOTIDE SEQUENCE [LARGE SCALE GENOMIC DNA]</scope>
    <source>
        <strain evidence="3">JCM 9933</strain>
    </source>
</reference>